<reference evidence="2 3" key="1">
    <citation type="journal article" date="2013" name="PLoS ONE">
        <title>Lactobacillus paracasei comparative genomics: towards species pan-genome definition and exploitation of diversity.</title>
        <authorList>
            <person name="Smokvina T."/>
            <person name="Wels M."/>
            <person name="Polka J."/>
            <person name="Chervaux C."/>
            <person name="Brisse S."/>
            <person name="Boekhorst J."/>
            <person name="van Hylckama Vlieg J.E."/>
            <person name="Siezen R.J."/>
        </authorList>
    </citation>
    <scope>NUCLEOTIDE SEQUENCE [LARGE SCALE GENOMIC DNA]</scope>
    <source>
        <strain evidence="2 3">Lpp122</strain>
    </source>
</reference>
<feature type="compositionally biased region" description="Basic and acidic residues" evidence="1">
    <location>
        <begin position="32"/>
        <end position="42"/>
    </location>
</feature>
<feature type="compositionally biased region" description="Polar residues" evidence="1">
    <location>
        <begin position="43"/>
        <end position="61"/>
    </location>
</feature>
<proteinExistence type="predicted"/>
<organism evidence="2 3">
    <name type="scientific">Lacticaseibacillus paracasei subsp. paracasei Lpp122</name>
    <dbReference type="NCBI Taxonomy" id="1256218"/>
    <lineage>
        <taxon>Bacteria</taxon>
        <taxon>Bacillati</taxon>
        <taxon>Bacillota</taxon>
        <taxon>Bacilli</taxon>
        <taxon>Lactobacillales</taxon>
        <taxon>Lactobacillaceae</taxon>
        <taxon>Lacticaseibacillus</taxon>
    </lineage>
</organism>
<dbReference type="Proteomes" id="UP000014281">
    <property type="component" value="Unassembled WGS sequence"/>
</dbReference>
<feature type="region of interest" description="Disordered" evidence="1">
    <location>
        <begin position="32"/>
        <end position="96"/>
    </location>
</feature>
<accession>A0A8E0M2S6</accession>
<evidence type="ECO:0000313" key="3">
    <source>
        <dbReference type="Proteomes" id="UP000014281"/>
    </source>
</evidence>
<protein>
    <submittedName>
        <fullName evidence="2">Uncharacterized protein</fullName>
    </submittedName>
</protein>
<name>A0A8E0M2S6_LACPA</name>
<dbReference type="RefSeq" id="WP_016383322.1">
    <property type="nucleotide sequence ID" value="NZ_ANKW01000073.1"/>
</dbReference>
<evidence type="ECO:0000313" key="2">
    <source>
        <dbReference type="EMBL" id="EPC16524.1"/>
    </source>
</evidence>
<sequence>MKKIASLTLGLGILFSMGMLAYIPIHAKENGAQRESIDHAKESTSVQTDEQMDPSTNSEKSGFTRIFDKNGNEVPLLDKNGNEVPIEEKASTLSGN</sequence>
<evidence type="ECO:0000256" key="1">
    <source>
        <dbReference type="SAM" id="MobiDB-lite"/>
    </source>
</evidence>
<gene>
    <name evidence="2" type="ORF">Lpp122_2442</name>
</gene>
<dbReference type="EMBL" id="ANKW01000073">
    <property type="protein sequence ID" value="EPC16524.1"/>
    <property type="molecule type" value="Genomic_DNA"/>
</dbReference>
<dbReference type="AlphaFoldDB" id="A0A8E0M2S6"/>
<comment type="caution">
    <text evidence="2">The sequence shown here is derived from an EMBL/GenBank/DDBJ whole genome shotgun (WGS) entry which is preliminary data.</text>
</comment>